<dbReference type="AlphaFoldDB" id="A0A0G4F5B4"/>
<dbReference type="Pfam" id="PF00076">
    <property type="entry name" value="RRM_1"/>
    <property type="match status" value="1"/>
</dbReference>
<feature type="domain" description="RRM" evidence="3">
    <location>
        <begin position="7"/>
        <end position="81"/>
    </location>
</feature>
<feature type="compositionally biased region" description="Basic and acidic residues" evidence="2">
    <location>
        <begin position="130"/>
        <end position="144"/>
    </location>
</feature>
<sequence>MTDPTQCNIYITPVARETTEKQLNDLFSACGEVMRVKIRENERGLYAFVNFSKPDEAQRAVRDMQSYELHGAKMKVELQKSRATPPASRDPSSGGRRGPPTDRRGGPMYGDHMMMEGGDAWGGGPNGYGGEKRGRQPDGGRVDRGDVQLHLMNVPADTTEDMIRQRVEGIVPVTNVRKFIRPKNEGEKTDPTRDGYAFLHVRNEKDAEELIRAVDGTNGWILRYSNHHIRTLIQRAGGDPKTRSGLVLVREITLYGVPEGPLSPELRQAMRHFFSQFGDIENIEGTGTGIAFVLFRELNGATKAIFRSKSSEEKLTIAPGLTCTVMYSDPVQRTHAVPDPDIRDILEGADDRLLGHGMPAGPPGKRPRQGDYPPDFGPPFMAAPPPFFPPGAPGDGFLGPPPAYGRDTGRPAAWDDPTRRGPEPPVPAYGGPGIAANVDPQLLAMVDKLGGLEGIKALLGASAGGQSGQGMAENPLLTQLRQMLGQQPPPRSREKVFLMPLVQQEKPYLFTRGRTTSASPFGGPPAVSETMPTLFPPPAVPPAPVQVPPVAPTTAPVMAPTAVAPPPQPPPAVAPPPPISESPEPGDVCWRGSMVRSNKKRVPVQARFLRGRFQSVFNKGCEQLNISHRSSWEDVGKRHVIGVVCLEATSDNGGVPTAADSKGFFEYIEYFKSKERAGVARIEEGNQYVYIIPPGVELFVQHGPPPRGSADHTLLALVSTDPDGAQPAAAPTGAATAPLANAPSGGANTGGEHGKDQNGTDQEAALRALLQRPEVLNLLSQKDGK</sequence>
<evidence type="ECO:0000313" key="4">
    <source>
        <dbReference type="EMBL" id="CEM07035.1"/>
    </source>
</evidence>
<gene>
    <name evidence="4" type="ORF">Vbra_14411</name>
</gene>
<organism evidence="4 5">
    <name type="scientific">Vitrella brassicaformis (strain CCMP3155)</name>
    <dbReference type="NCBI Taxonomy" id="1169540"/>
    <lineage>
        <taxon>Eukaryota</taxon>
        <taxon>Sar</taxon>
        <taxon>Alveolata</taxon>
        <taxon>Colpodellida</taxon>
        <taxon>Vitrellaceae</taxon>
        <taxon>Vitrella</taxon>
    </lineage>
</organism>
<feature type="region of interest" description="Disordered" evidence="2">
    <location>
        <begin position="76"/>
        <end position="144"/>
    </location>
</feature>
<feature type="compositionally biased region" description="Low complexity" evidence="2">
    <location>
        <begin position="721"/>
        <end position="743"/>
    </location>
</feature>
<dbReference type="Gene3D" id="3.30.70.330">
    <property type="match status" value="2"/>
</dbReference>
<feature type="region of interest" description="Disordered" evidence="2">
    <location>
        <begin position="353"/>
        <end position="374"/>
    </location>
</feature>
<dbReference type="VEuPathDB" id="CryptoDB:Vbra_14411"/>
<keyword evidence="5" id="KW-1185">Reference proteome</keyword>
<feature type="region of interest" description="Disordered" evidence="2">
    <location>
        <begin position="562"/>
        <end position="584"/>
    </location>
</feature>
<proteinExistence type="predicted"/>
<keyword evidence="1" id="KW-0694">RNA-binding</keyword>
<evidence type="ECO:0000259" key="3">
    <source>
        <dbReference type="PROSITE" id="PS50102"/>
    </source>
</evidence>
<dbReference type="InterPro" id="IPR000504">
    <property type="entry name" value="RRM_dom"/>
</dbReference>
<dbReference type="SMART" id="SM00360">
    <property type="entry name" value="RRM"/>
    <property type="match status" value="3"/>
</dbReference>
<dbReference type="SUPFAM" id="SSF54928">
    <property type="entry name" value="RNA-binding domain, RBD"/>
    <property type="match status" value="2"/>
</dbReference>
<dbReference type="PANTHER" id="PTHR23147">
    <property type="entry name" value="SERINE/ARGININE RICH SPLICING FACTOR"/>
    <property type="match status" value="1"/>
</dbReference>
<dbReference type="InterPro" id="IPR050907">
    <property type="entry name" value="SRSF"/>
</dbReference>
<feature type="region of interest" description="Disordered" evidence="2">
    <location>
        <begin position="721"/>
        <end position="785"/>
    </location>
</feature>
<name>A0A0G4F5B4_VITBC</name>
<accession>A0A0G4F5B4</accession>
<feature type="compositionally biased region" description="Gly residues" evidence="2">
    <location>
        <begin position="119"/>
        <end position="129"/>
    </location>
</feature>
<feature type="compositionally biased region" description="Low complexity" evidence="2">
    <location>
        <begin position="85"/>
        <end position="94"/>
    </location>
</feature>
<feature type="region of interest" description="Disordered" evidence="2">
    <location>
        <begin position="405"/>
        <end position="425"/>
    </location>
</feature>
<protein>
    <recommendedName>
        <fullName evidence="3">RRM domain-containing protein</fullName>
    </recommendedName>
</protein>
<dbReference type="PROSITE" id="PS50102">
    <property type="entry name" value="RRM"/>
    <property type="match status" value="2"/>
</dbReference>
<dbReference type="InterPro" id="IPR012677">
    <property type="entry name" value="Nucleotide-bd_a/b_plait_sf"/>
</dbReference>
<dbReference type="EMBL" id="CDMY01000375">
    <property type="protein sequence ID" value="CEM07035.1"/>
    <property type="molecule type" value="Genomic_DNA"/>
</dbReference>
<evidence type="ECO:0000256" key="2">
    <source>
        <dbReference type="SAM" id="MobiDB-lite"/>
    </source>
</evidence>
<dbReference type="Proteomes" id="UP000041254">
    <property type="component" value="Unassembled WGS sequence"/>
</dbReference>
<feature type="domain" description="RRM" evidence="3">
    <location>
        <begin position="250"/>
        <end position="330"/>
    </location>
</feature>
<feature type="compositionally biased region" description="Pro residues" evidence="2">
    <location>
        <begin position="563"/>
        <end position="580"/>
    </location>
</feature>
<evidence type="ECO:0000313" key="5">
    <source>
        <dbReference type="Proteomes" id="UP000041254"/>
    </source>
</evidence>
<dbReference type="CDD" id="cd21546">
    <property type="entry name" value="SPOC_FPA-like"/>
    <property type="match status" value="1"/>
</dbReference>
<dbReference type="InParanoid" id="A0A0G4F5B4"/>
<evidence type="ECO:0000256" key="1">
    <source>
        <dbReference type="PROSITE-ProRule" id="PRU00176"/>
    </source>
</evidence>
<dbReference type="OrthoDB" id="639027at2759"/>
<reference evidence="4 5" key="1">
    <citation type="submission" date="2014-11" db="EMBL/GenBank/DDBJ databases">
        <authorList>
            <person name="Zhu J."/>
            <person name="Qi W."/>
            <person name="Song R."/>
        </authorList>
    </citation>
    <scope>NUCLEOTIDE SEQUENCE [LARGE SCALE GENOMIC DNA]</scope>
</reference>
<dbReference type="InterPro" id="IPR035979">
    <property type="entry name" value="RBD_domain_sf"/>
</dbReference>
<dbReference type="Pfam" id="PF07744">
    <property type="entry name" value="SPOC"/>
    <property type="match status" value="1"/>
</dbReference>
<dbReference type="InterPro" id="IPR012921">
    <property type="entry name" value="SPOC_C"/>
</dbReference>
<dbReference type="GO" id="GO:0003723">
    <property type="term" value="F:RNA binding"/>
    <property type="evidence" value="ECO:0007669"/>
    <property type="project" value="UniProtKB-UniRule"/>
</dbReference>
<dbReference type="CDD" id="cd00590">
    <property type="entry name" value="RRM_SF"/>
    <property type="match status" value="2"/>
</dbReference>